<dbReference type="InterPro" id="IPR013098">
    <property type="entry name" value="Ig_I-set"/>
</dbReference>
<dbReference type="InterPro" id="IPR003599">
    <property type="entry name" value="Ig_sub"/>
</dbReference>
<proteinExistence type="inferred from homology"/>
<gene>
    <name evidence="3" type="ORF">SMRZ_LOCUS3103</name>
</gene>
<dbReference type="PROSITE" id="PS50835">
    <property type="entry name" value="IG_LIKE"/>
    <property type="match status" value="1"/>
</dbReference>
<dbReference type="FunFam" id="2.60.40.10:FF:000080">
    <property type="entry name" value="Myosin light chain kinase, smooth muscle"/>
    <property type="match status" value="1"/>
</dbReference>
<dbReference type="Pfam" id="PF07679">
    <property type="entry name" value="I-set"/>
    <property type="match status" value="1"/>
</dbReference>
<dbReference type="InterPro" id="IPR007110">
    <property type="entry name" value="Ig-like_dom"/>
</dbReference>
<keyword evidence="2" id="KW-0393">Immunoglobulin domain</keyword>
<dbReference type="SMART" id="SM00409">
    <property type="entry name" value="IG"/>
    <property type="match status" value="2"/>
</dbReference>
<dbReference type="InterPro" id="IPR013783">
    <property type="entry name" value="Ig-like_fold"/>
</dbReference>
<dbReference type="Gene3D" id="2.60.40.10">
    <property type="entry name" value="Immunoglobulins"/>
    <property type="match status" value="1"/>
</dbReference>
<dbReference type="Proteomes" id="UP000277204">
    <property type="component" value="Unassembled WGS sequence"/>
</dbReference>
<organism evidence="3 4">
    <name type="scientific">Schistosoma margrebowiei</name>
    <dbReference type="NCBI Taxonomy" id="48269"/>
    <lineage>
        <taxon>Eukaryota</taxon>
        <taxon>Metazoa</taxon>
        <taxon>Spiralia</taxon>
        <taxon>Lophotrochozoa</taxon>
        <taxon>Platyhelminthes</taxon>
        <taxon>Trematoda</taxon>
        <taxon>Digenea</taxon>
        <taxon>Strigeidida</taxon>
        <taxon>Schistosomatoidea</taxon>
        <taxon>Schistosomatidae</taxon>
        <taxon>Schistosoma</taxon>
    </lineage>
</organism>
<evidence type="ECO:0000313" key="4">
    <source>
        <dbReference type="Proteomes" id="UP000277204"/>
    </source>
</evidence>
<dbReference type="SUPFAM" id="SSF48726">
    <property type="entry name" value="Immunoglobulin"/>
    <property type="match status" value="2"/>
</dbReference>
<protein>
    <submittedName>
        <fullName evidence="3">Uncharacterized protein</fullName>
    </submittedName>
</protein>
<dbReference type="InterPro" id="IPR003598">
    <property type="entry name" value="Ig_sub2"/>
</dbReference>
<evidence type="ECO:0000256" key="2">
    <source>
        <dbReference type="ARBA" id="ARBA00023319"/>
    </source>
</evidence>
<dbReference type="PANTHER" id="PTHR47633">
    <property type="entry name" value="IMMUNOGLOBULIN"/>
    <property type="match status" value="1"/>
</dbReference>
<dbReference type="AlphaFoldDB" id="A0A183LH28"/>
<dbReference type="EMBL" id="UZAI01000858">
    <property type="protein sequence ID" value="VDO57081.1"/>
    <property type="molecule type" value="Genomic_DNA"/>
</dbReference>
<comment type="similarity">
    <text evidence="1">Belongs to the protein kinase superfamily. CAMK Ser/Thr protein kinase family.</text>
</comment>
<keyword evidence="4" id="KW-1185">Reference proteome</keyword>
<dbReference type="SMART" id="SM00408">
    <property type="entry name" value="IGc2"/>
    <property type="match status" value="1"/>
</dbReference>
<dbReference type="STRING" id="48269.A0A183LH28"/>
<name>A0A183LH28_9TREM</name>
<dbReference type="InterPro" id="IPR036179">
    <property type="entry name" value="Ig-like_dom_sf"/>
</dbReference>
<dbReference type="PANTHER" id="PTHR47633:SF4">
    <property type="entry name" value="MYOPALLADIN ISOFORM X1"/>
    <property type="match status" value="1"/>
</dbReference>
<evidence type="ECO:0000256" key="1">
    <source>
        <dbReference type="ARBA" id="ARBA00006692"/>
    </source>
</evidence>
<evidence type="ECO:0000313" key="3">
    <source>
        <dbReference type="EMBL" id="VDO57081.1"/>
    </source>
</evidence>
<accession>A0A183LH28</accession>
<reference evidence="3 4" key="1">
    <citation type="submission" date="2018-11" db="EMBL/GenBank/DDBJ databases">
        <authorList>
            <consortium name="Pathogen Informatics"/>
        </authorList>
    </citation>
    <scope>NUCLEOTIDE SEQUENCE [LARGE SCALE GENOMIC DNA]</scope>
    <source>
        <strain evidence="3 4">Zambia</strain>
    </source>
</reference>
<sequence length="220" mass="24927">MVVGGSQQETLNPVFVLFGTRQQGVPPESTADFVVWQTGNWIALTIPNVRPDLTGTYKLRVVTPSGEYYTTGDLSVNGQKLQMKPYIPSQVEGLKPLFTKKLQDYTAEVNETIRFSGRLVAEPPATIIWKHNGIQIENNKRIEIYNDNINPLLVIQNVKDEDYGEYICSASNVLGQTETKAFLYIQSYNKIRQFQLASILFINNRQMRSLHPYVHTSVDA</sequence>